<organism evidence="3 4">
    <name type="scientific">Suillus placidus</name>
    <dbReference type="NCBI Taxonomy" id="48579"/>
    <lineage>
        <taxon>Eukaryota</taxon>
        <taxon>Fungi</taxon>
        <taxon>Dikarya</taxon>
        <taxon>Basidiomycota</taxon>
        <taxon>Agaricomycotina</taxon>
        <taxon>Agaricomycetes</taxon>
        <taxon>Agaricomycetidae</taxon>
        <taxon>Boletales</taxon>
        <taxon>Suillineae</taxon>
        <taxon>Suillaceae</taxon>
        <taxon>Suillus</taxon>
    </lineage>
</organism>
<evidence type="ECO:0000256" key="1">
    <source>
        <dbReference type="SAM" id="MobiDB-lite"/>
    </source>
</evidence>
<dbReference type="EMBL" id="JABBWD010000110">
    <property type="protein sequence ID" value="KAG1765263.1"/>
    <property type="molecule type" value="Genomic_DNA"/>
</dbReference>
<evidence type="ECO:0000256" key="2">
    <source>
        <dbReference type="SAM" id="Phobius"/>
    </source>
</evidence>
<sequence>MSIPVFKPFMHDGYLTATDAFFVATYGHRVITTPNMKFIPQSFDNKSDMIQAQADGRYWAIDPFQWPQMYDDSYTQSFAIPHQEAYMDDLSMTYAWFRPAFASDFVPLAPGNLFGLLKMDILDHLNYKLTRMHKEDHVVGWVHAMCTVYERFQQAMAWRDIVMVIAEYQYRFLNIWALLDYFEIIEPHMCFIDTMHNVNPKWMGCFTQDVAIATKVHAAGVPVWLIRDARLVHSNMNIVKVVSFTPPDDLDISMYHHPIKNFAQPFNIIARCPSNRWHYEATHQPYSDFEKLPIPKPQVQQLVVKESLVGKARIDKGKAKAKLVLYNLCLLLHPKSGKSTRRPYTLKSGLRTTPLEVKGNTRNRAVSGCDKWSDIECPYMPPMNSFFKTALQEAKKEFIHIKHPRDKMDDSYFLIQDCSSITLPTGWLEHVYKESPQPLPQAQSWHNFLISQHAQGPLDTQTSSKTSKSKAATAALFHLWDYLVHQITYEICEQGFQYELLDLDEHLGRDACKDKEARKERMELLCTIFLLKSLRVWNKDFPQENDGLNAPSFDAALPYFESFHKVLSTWEHFPKSLKQPVNDTGYLGMNRVHMNSAGFMLAFGCLIMVLCIPIAGPSTQMLRNVQHRLITSSTVKRRQQPQQSSNFHLPIAPPLLVLPKRKCLTQQSPNITGRSQQQQPLGDASSADQHDTPSTGELLEHQEEGSSFYNSLHYISNANLLPPSHLNNCQKKINQWQR</sequence>
<keyword evidence="2" id="KW-0812">Transmembrane</keyword>
<name>A0A9P6ZHF2_9AGAM</name>
<evidence type="ECO:0000313" key="3">
    <source>
        <dbReference type="EMBL" id="KAG1765263.1"/>
    </source>
</evidence>
<dbReference type="OrthoDB" id="3266753at2759"/>
<gene>
    <name evidence="3" type="ORF">EV702DRAFT_1051070</name>
</gene>
<dbReference type="Proteomes" id="UP000714275">
    <property type="component" value="Unassembled WGS sequence"/>
</dbReference>
<keyword evidence="2" id="KW-0472">Membrane</keyword>
<feature type="transmembrane region" description="Helical" evidence="2">
    <location>
        <begin position="597"/>
        <end position="616"/>
    </location>
</feature>
<keyword evidence="2" id="KW-1133">Transmembrane helix</keyword>
<evidence type="ECO:0000313" key="4">
    <source>
        <dbReference type="Proteomes" id="UP000714275"/>
    </source>
</evidence>
<dbReference type="AlphaFoldDB" id="A0A9P6ZHF2"/>
<protein>
    <submittedName>
        <fullName evidence="3">Uncharacterized protein</fullName>
    </submittedName>
</protein>
<comment type="caution">
    <text evidence="3">The sequence shown here is derived from an EMBL/GenBank/DDBJ whole genome shotgun (WGS) entry which is preliminary data.</text>
</comment>
<feature type="compositionally biased region" description="Polar residues" evidence="1">
    <location>
        <begin position="671"/>
        <end position="680"/>
    </location>
</feature>
<accession>A0A9P6ZHF2</accession>
<proteinExistence type="predicted"/>
<keyword evidence="4" id="KW-1185">Reference proteome</keyword>
<reference evidence="3" key="1">
    <citation type="journal article" date="2020" name="New Phytol.">
        <title>Comparative genomics reveals dynamic genome evolution in host specialist ectomycorrhizal fungi.</title>
        <authorList>
            <person name="Lofgren L.A."/>
            <person name="Nguyen N.H."/>
            <person name="Vilgalys R."/>
            <person name="Ruytinx J."/>
            <person name="Liao H.L."/>
            <person name="Branco S."/>
            <person name="Kuo A."/>
            <person name="LaButti K."/>
            <person name="Lipzen A."/>
            <person name="Andreopoulos W."/>
            <person name="Pangilinan J."/>
            <person name="Riley R."/>
            <person name="Hundley H."/>
            <person name="Na H."/>
            <person name="Barry K."/>
            <person name="Grigoriev I.V."/>
            <person name="Stajich J.E."/>
            <person name="Kennedy P.G."/>
        </authorList>
    </citation>
    <scope>NUCLEOTIDE SEQUENCE</scope>
    <source>
        <strain evidence="3">DOB743</strain>
    </source>
</reference>
<feature type="region of interest" description="Disordered" evidence="1">
    <location>
        <begin position="671"/>
        <end position="703"/>
    </location>
</feature>